<accession>A0A174N2L1</accession>
<gene>
    <name evidence="2" type="primary">sunS_2</name>
    <name evidence="2" type="ORF">ERS852480_03252</name>
</gene>
<feature type="domain" description="Glycosyltransferase 2-like" evidence="1">
    <location>
        <begin position="6"/>
        <end position="101"/>
    </location>
</feature>
<dbReference type="Pfam" id="PF00535">
    <property type="entry name" value="Glycos_transf_2"/>
    <property type="match status" value="1"/>
</dbReference>
<proteinExistence type="predicted"/>
<dbReference type="EC" id="2.4.-.-" evidence="2"/>
<name>A0A174N2L1_9FIRM</name>
<dbReference type="InterPro" id="IPR001173">
    <property type="entry name" value="Glyco_trans_2-like"/>
</dbReference>
<dbReference type="EMBL" id="CZAB01000032">
    <property type="protein sequence ID" value="CUP40199.1"/>
    <property type="molecule type" value="Genomic_DNA"/>
</dbReference>
<dbReference type="InterPro" id="IPR029044">
    <property type="entry name" value="Nucleotide-diphossugar_trans"/>
</dbReference>
<reference evidence="2 3" key="1">
    <citation type="submission" date="2015-09" db="EMBL/GenBank/DDBJ databases">
        <authorList>
            <consortium name="Pathogen Informatics"/>
        </authorList>
    </citation>
    <scope>NUCLEOTIDE SEQUENCE [LARGE SCALE GENOMIC DNA]</scope>
    <source>
        <strain evidence="2 3">2789STDY5834865</strain>
    </source>
</reference>
<protein>
    <submittedName>
        <fullName evidence="2">Glycosyltransferase</fullName>
        <ecNumber evidence="2">2.4.-.-</ecNumber>
        <ecNumber evidence="2">2.4.1.-</ecNumber>
    </submittedName>
</protein>
<dbReference type="CDD" id="cd02511">
    <property type="entry name" value="Beta4Glucosyltransferase"/>
    <property type="match status" value="1"/>
</dbReference>
<dbReference type="PANTHER" id="PTHR43630:SF2">
    <property type="entry name" value="GLYCOSYLTRANSFERASE"/>
    <property type="match status" value="1"/>
</dbReference>
<dbReference type="RefSeq" id="WP_057572255.1">
    <property type="nucleotide sequence ID" value="NZ_CATYWZ010000015.1"/>
</dbReference>
<dbReference type="Proteomes" id="UP000095512">
    <property type="component" value="Unassembled WGS sequence"/>
</dbReference>
<keyword evidence="2" id="KW-0808">Transferase</keyword>
<organism evidence="2 3">
    <name type="scientific">Enterocloster clostridioformis</name>
    <dbReference type="NCBI Taxonomy" id="1531"/>
    <lineage>
        <taxon>Bacteria</taxon>
        <taxon>Bacillati</taxon>
        <taxon>Bacillota</taxon>
        <taxon>Clostridia</taxon>
        <taxon>Lachnospirales</taxon>
        <taxon>Lachnospiraceae</taxon>
        <taxon>Enterocloster</taxon>
    </lineage>
</organism>
<dbReference type="EC" id="2.4.1.-" evidence="2"/>
<evidence type="ECO:0000313" key="2">
    <source>
        <dbReference type="EMBL" id="CUP40199.1"/>
    </source>
</evidence>
<dbReference type="AlphaFoldDB" id="A0A174N2L1"/>
<dbReference type="GO" id="GO:0016757">
    <property type="term" value="F:glycosyltransferase activity"/>
    <property type="evidence" value="ECO:0007669"/>
    <property type="project" value="UniProtKB-KW"/>
</dbReference>
<evidence type="ECO:0000259" key="1">
    <source>
        <dbReference type="Pfam" id="PF00535"/>
    </source>
</evidence>
<dbReference type="PANTHER" id="PTHR43630">
    <property type="entry name" value="POLY-BETA-1,6-N-ACETYL-D-GLUCOSAMINE SYNTHASE"/>
    <property type="match status" value="1"/>
</dbReference>
<sequence length="360" mass="41843">MKINLVMIVKNEERSLGQCLEQAGGLVDEIVIADTGSTDRSVEIARKYGAKVWEYGWKDDFAAARNFALRHSDAEWNLVLDADEYLLPCSREKLERQIYDYSARYGGRWIGSLLRRDFWKEEGRTESSLTYLPRLLPRRACYFGIIHEQPEETGPFLKLPLEAEHDGYLYTDKSRRNLEYLKKAVRYYPEDMYYRFQMAVTLRNANMSQESLFWFREFYNNASRKSGYWSEGVVSYLYALLETGTQSGLSEAFAVVKREQSYMQDQADFWFVCGLFYMKLVLSDVSLYIEFLPRIEDSFLECLRIGERPGGVTGTGSFKAAYNLALWYEVSGQTEKAVKYYKDAAASFEPAGERLKMLIF</sequence>
<dbReference type="InterPro" id="IPR011990">
    <property type="entry name" value="TPR-like_helical_dom_sf"/>
</dbReference>
<dbReference type="SUPFAM" id="SSF48452">
    <property type="entry name" value="TPR-like"/>
    <property type="match status" value="1"/>
</dbReference>
<dbReference type="Gene3D" id="1.25.40.10">
    <property type="entry name" value="Tetratricopeptide repeat domain"/>
    <property type="match status" value="1"/>
</dbReference>
<dbReference type="SUPFAM" id="SSF53448">
    <property type="entry name" value="Nucleotide-diphospho-sugar transferases"/>
    <property type="match status" value="1"/>
</dbReference>
<dbReference type="Gene3D" id="3.90.550.10">
    <property type="entry name" value="Spore Coat Polysaccharide Biosynthesis Protein SpsA, Chain A"/>
    <property type="match status" value="1"/>
</dbReference>
<keyword evidence="2" id="KW-0328">Glycosyltransferase</keyword>
<evidence type="ECO:0000313" key="3">
    <source>
        <dbReference type="Proteomes" id="UP000095512"/>
    </source>
</evidence>